<organism evidence="9 10">
    <name type="scientific">Natronosalvus hydrolyticus</name>
    <dbReference type="NCBI Taxonomy" id="2979988"/>
    <lineage>
        <taxon>Archaea</taxon>
        <taxon>Methanobacteriati</taxon>
        <taxon>Methanobacteriota</taxon>
        <taxon>Stenosarchaea group</taxon>
        <taxon>Halobacteria</taxon>
        <taxon>Halobacteriales</taxon>
        <taxon>Natrialbaceae</taxon>
        <taxon>Natronosalvus</taxon>
    </lineage>
</organism>
<feature type="transmembrane region" description="Helical" evidence="7">
    <location>
        <begin position="12"/>
        <end position="31"/>
    </location>
</feature>
<dbReference type="InterPro" id="IPR035906">
    <property type="entry name" value="MetI-like_sf"/>
</dbReference>
<feature type="domain" description="ABC transmembrane type-1" evidence="8">
    <location>
        <begin position="107"/>
        <end position="322"/>
    </location>
</feature>
<dbReference type="GO" id="GO:0055085">
    <property type="term" value="P:transmembrane transport"/>
    <property type="evidence" value="ECO:0007669"/>
    <property type="project" value="InterPro"/>
</dbReference>
<comment type="subcellular location">
    <subcellularLocation>
        <location evidence="1 7">Cell membrane</location>
        <topology evidence="1 7">Multi-pass membrane protein</topology>
    </subcellularLocation>
</comment>
<dbReference type="AlphaFoldDB" id="A0AAP2Z615"/>
<dbReference type="PANTHER" id="PTHR43163:SF6">
    <property type="entry name" value="DIPEPTIDE TRANSPORT SYSTEM PERMEASE PROTEIN DPPB-RELATED"/>
    <property type="match status" value="1"/>
</dbReference>
<dbReference type="InterPro" id="IPR000515">
    <property type="entry name" value="MetI-like"/>
</dbReference>
<dbReference type="GO" id="GO:0005886">
    <property type="term" value="C:plasma membrane"/>
    <property type="evidence" value="ECO:0007669"/>
    <property type="project" value="UniProtKB-SubCell"/>
</dbReference>
<sequence length="343" mass="37985">MNWHLKRAGQALFTLWAVVTLSFVMVRMLPWSAEDIVVAELIQQNPNLAQNRDMLRRQVQDMLMIDPDASITEAYVQYMMSVMQGDLGTTYGVRSGEEVSAIIAGALPWTIWVMSLATFGMFALALALGAIMAYREQSAFDYSNSAVAIVAASIPYYVAAVVFIKYIGFSDFLFLEMIPARNRLPDGVAVGLTFEFVSGAFRHALLPALSFIVTGYGLTALAMRGNSIQTLGEDYVRVARLRGLPDRRIALRYVGRNAVLPLYTWLIISIGTMFGGAVILEQLFNYHGVGYWMLEAIEANDMPLMMGTFIVLTAAMVVAIWFGDLTYGKLDPRIKSGDEGEAY</sequence>
<keyword evidence="4 7" id="KW-0812">Transmembrane</keyword>
<dbReference type="EMBL" id="JAOPJZ010000002">
    <property type="protein sequence ID" value="MCU4751266.1"/>
    <property type="molecule type" value="Genomic_DNA"/>
</dbReference>
<dbReference type="CDD" id="cd06261">
    <property type="entry name" value="TM_PBP2"/>
    <property type="match status" value="1"/>
</dbReference>
<evidence type="ECO:0000256" key="6">
    <source>
        <dbReference type="ARBA" id="ARBA00023136"/>
    </source>
</evidence>
<feature type="transmembrane region" description="Helical" evidence="7">
    <location>
        <begin position="304"/>
        <end position="323"/>
    </location>
</feature>
<keyword evidence="5 7" id="KW-1133">Transmembrane helix</keyword>
<feature type="transmembrane region" description="Helical" evidence="7">
    <location>
        <begin position="109"/>
        <end position="134"/>
    </location>
</feature>
<proteinExistence type="inferred from homology"/>
<keyword evidence="3" id="KW-1003">Cell membrane</keyword>
<feature type="transmembrane region" description="Helical" evidence="7">
    <location>
        <begin position="262"/>
        <end position="284"/>
    </location>
</feature>
<dbReference type="Gene3D" id="1.10.3720.10">
    <property type="entry name" value="MetI-like"/>
    <property type="match status" value="1"/>
</dbReference>
<evidence type="ECO:0000313" key="10">
    <source>
        <dbReference type="Proteomes" id="UP001321047"/>
    </source>
</evidence>
<evidence type="ECO:0000256" key="1">
    <source>
        <dbReference type="ARBA" id="ARBA00004651"/>
    </source>
</evidence>
<evidence type="ECO:0000256" key="3">
    <source>
        <dbReference type="ARBA" id="ARBA00022475"/>
    </source>
</evidence>
<dbReference type="SUPFAM" id="SSF161098">
    <property type="entry name" value="MetI-like"/>
    <property type="match status" value="1"/>
</dbReference>
<evidence type="ECO:0000256" key="5">
    <source>
        <dbReference type="ARBA" id="ARBA00022989"/>
    </source>
</evidence>
<keyword evidence="2 7" id="KW-0813">Transport</keyword>
<dbReference type="PANTHER" id="PTHR43163">
    <property type="entry name" value="DIPEPTIDE TRANSPORT SYSTEM PERMEASE PROTEIN DPPB-RELATED"/>
    <property type="match status" value="1"/>
</dbReference>
<name>A0AAP2Z615_9EURY</name>
<feature type="transmembrane region" description="Helical" evidence="7">
    <location>
        <begin position="204"/>
        <end position="223"/>
    </location>
</feature>
<dbReference type="PROSITE" id="PS50928">
    <property type="entry name" value="ABC_TM1"/>
    <property type="match status" value="1"/>
</dbReference>
<comment type="similarity">
    <text evidence="7">Belongs to the binding-protein-dependent transport system permease family.</text>
</comment>
<gene>
    <name evidence="9" type="ORF">OB919_04590</name>
</gene>
<evidence type="ECO:0000256" key="4">
    <source>
        <dbReference type="ARBA" id="ARBA00022692"/>
    </source>
</evidence>
<keyword evidence="10" id="KW-1185">Reference proteome</keyword>
<reference evidence="9 10" key="1">
    <citation type="submission" date="2022-09" db="EMBL/GenBank/DDBJ databases">
        <title>Enrichment on poylsaccharides allowed isolation of novel metabolic and taxonomic groups of Haloarchaea.</title>
        <authorList>
            <person name="Sorokin D.Y."/>
            <person name="Elcheninov A.G."/>
            <person name="Khizhniak T.V."/>
            <person name="Kolganova T.V."/>
            <person name="Kublanov I.V."/>
        </authorList>
    </citation>
    <scope>NUCLEOTIDE SEQUENCE [LARGE SCALE GENOMIC DNA]</scope>
    <source>
        <strain evidence="9 10">AArc-curdl1</strain>
    </source>
</reference>
<keyword evidence="6 7" id="KW-0472">Membrane</keyword>
<dbReference type="RefSeq" id="WP_342806857.1">
    <property type="nucleotide sequence ID" value="NZ_JAOPJZ010000002.1"/>
</dbReference>
<evidence type="ECO:0000256" key="2">
    <source>
        <dbReference type="ARBA" id="ARBA00022448"/>
    </source>
</evidence>
<accession>A0AAP2Z615</accession>
<comment type="caution">
    <text evidence="9">The sequence shown here is derived from an EMBL/GenBank/DDBJ whole genome shotgun (WGS) entry which is preliminary data.</text>
</comment>
<dbReference type="Pfam" id="PF00528">
    <property type="entry name" value="BPD_transp_1"/>
    <property type="match status" value="1"/>
</dbReference>
<protein>
    <submittedName>
        <fullName evidence="9">ABC transporter permease</fullName>
    </submittedName>
</protein>
<dbReference type="Proteomes" id="UP001321047">
    <property type="component" value="Unassembled WGS sequence"/>
</dbReference>
<evidence type="ECO:0000313" key="9">
    <source>
        <dbReference type="EMBL" id="MCU4751266.1"/>
    </source>
</evidence>
<evidence type="ECO:0000256" key="7">
    <source>
        <dbReference type="RuleBase" id="RU363032"/>
    </source>
</evidence>
<evidence type="ECO:0000259" key="8">
    <source>
        <dbReference type="PROSITE" id="PS50928"/>
    </source>
</evidence>
<feature type="transmembrane region" description="Helical" evidence="7">
    <location>
        <begin position="146"/>
        <end position="167"/>
    </location>
</feature>